<dbReference type="Proteomes" id="UP000054770">
    <property type="component" value="Unassembled WGS sequence"/>
</dbReference>
<dbReference type="CDD" id="cd16329">
    <property type="entry name" value="LolA_like"/>
    <property type="match status" value="1"/>
</dbReference>
<reference evidence="2" key="1">
    <citation type="submission" date="2016-01" db="EMBL/GenBank/DDBJ databases">
        <authorList>
            <person name="Peeters C."/>
        </authorList>
    </citation>
    <scope>NUCLEOTIDE SEQUENCE [LARGE SCALE GENOMIC DNA]</scope>
    <source>
        <strain evidence="2">LMG 22940</strain>
    </source>
</reference>
<dbReference type="AlphaFoldDB" id="A0A158FPZ9"/>
<dbReference type="Pfam" id="PF07044">
    <property type="entry name" value="DUF1329"/>
    <property type="match status" value="1"/>
</dbReference>
<proteinExistence type="predicted"/>
<sequence length="461" mass="51487">MMKKEFGFVAGVMVIALHSATALAAVSEEEAKALGTSLTEFGAEKQASADGTIPAYNGGLTTAPADFDPKSGLIPDPFKDEKPLYTITGKNMAQYADRLSPGVQALLKRFPTYHVDVFPTHRTMHYPQWVLDNTVKNATTAKLVGKVKGDGVEGAFGGIPFPIPKDGYEVMFNSALNFQRTQYENQAKAWLVDSAGNRSELPENDANDYRPYYDRALAQGKAPHNAYDVYHVVQVSPPTGVGTAVLVYTPINNATDEQVTWLYMPGQRRTRMAPDYKYDTPISQFGGVMFWDDLGLYHGRMDRFDFKVIGKKEMIVPYSSYKYLSMSPDQLFGKQHLNPDAIRWETHRVWVVEATLKQGERHAYSKRTLYIDEDTWAIVEADAYDPEGKLWKVGFMYTFNYYDGGGGTFNAIYNIYDLQKGDYFGTNAGGPANGRPFIRPFDTHQKESLFTPAGMSGTGMH</sequence>
<dbReference type="Gene3D" id="2.50.20.10">
    <property type="entry name" value="Lipoprotein localisation LolA/LolB/LppX"/>
    <property type="match status" value="1"/>
</dbReference>
<dbReference type="EMBL" id="FCON02000006">
    <property type="protein sequence ID" value="SAL21777.1"/>
    <property type="molecule type" value="Genomic_DNA"/>
</dbReference>
<name>A0A158FPZ9_9BURK</name>
<comment type="caution">
    <text evidence="2">The sequence shown here is derived from an EMBL/GenBank/DDBJ whole genome shotgun (WGS) entry which is preliminary data.</text>
</comment>
<keyword evidence="1" id="KW-0732">Signal</keyword>
<evidence type="ECO:0000313" key="2">
    <source>
        <dbReference type="EMBL" id="SAL21777.1"/>
    </source>
</evidence>
<feature type="signal peptide" evidence="1">
    <location>
        <begin position="1"/>
        <end position="24"/>
    </location>
</feature>
<accession>A0A158FPZ9</accession>
<evidence type="ECO:0000313" key="3">
    <source>
        <dbReference type="Proteomes" id="UP000054770"/>
    </source>
</evidence>
<organism evidence="2 3">
    <name type="scientific">Caballeronia choica</name>
    <dbReference type="NCBI Taxonomy" id="326476"/>
    <lineage>
        <taxon>Bacteria</taxon>
        <taxon>Pseudomonadati</taxon>
        <taxon>Pseudomonadota</taxon>
        <taxon>Betaproteobacteria</taxon>
        <taxon>Burkholderiales</taxon>
        <taxon>Burkholderiaceae</taxon>
        <taxon>Caballeronia</taxon>
    </lineage>
</organism>
<dbReference type="InterPro" id="IPR010752">
    <property type="entry name" value="DUF1329"/>
</dbReference>
<protein>
    <submittedName>
        <fullName evidence="2">PF07044 family protein</fullName>
    </submittedName>
</protein>
<feature type="chain" id="PRO_5011113246" evidence="1">
    <location>
        <begin position="25"/>
        <end position="461"/>
    </location>
</feature>
<keyword evidence="3" id="KW-1185">Reference proteome</keyword>
<evidence type="ECO:0000256" key="1">
    <source>
        <dbReference type="SAM" id="SignalP"/>
    </source>
</evidence>
<gene>
    <name evidence="2" type="ORF">AWB68_00847</name>
</gene>